<comment type="caution">
    <text evidence="2">The sequence shown here is derived from an EMBL/GenBank/DDBJ whole genome shotgun (WGS) entry which is preliminary data.</text>
</comment>
<organism evidence="2 3">
    <name type="scientific">Sphaerisporangium melleum</name>
    <dbReference type="NCBI Taxonomy" id="321316"/>
    <lineage>
        <taxon>Bacteria</taxon>
        <taxon>Bacillati</taxon>
        <taxon>Actinomycetota</taxon>
        <taxon>Actinomycetes</taxon>
        <taxon>Streptosporangiales</taxon>
        <taxon>Streptosporangiaceae</taxon>
        <taxon>Sphaerisporangium</taxon>
    </lineage>
</organism>
<reference evidence="2" key="1">
    <citation type="journal article" date="2014" name="Int. J. Syst. Evol. Microbiol.">
        <title>Complete genome sequence of Corynebacterium casei LMG S-19264T (=DSM 44701T), isolated from a smear-ripened cheese.</title>
        <authorList>
            <consortium name="US DOE Joint Genome Institute (JGI-PGF)"/>
            <person name="Walter F."/>
            <person name="Albersmeier A."/>
            <person name="Kalinowski J."/>
            <person name="Ruckert C."/>
        </authorList>
    </citation>
    <scope>NUCLEOTIDE SEQUENCE</scope>
    <source>
        <strain evidence="2">JCM 13064</strain>
    </source>
</reference>
<dbReference type="AlphaFoldDB" id="A0A917R138"/>
<dbReference type="EMBL" id="BMNT01000012">
    <property type="protein sequence ID" value="GGK81859.1"/>
    <property type="molecule type" value="Genomic_DNA"/>
</dbReference>
<gene>
    <name evidence="2" type="ORF">GCM10007964_25630</name>
</gene>
<keyword evidence="3" id="KW-1185">Reference proteome</keyword>
<reference evidence="2" key="2">
    <citation type="submission" date="2020-09" db="EMBL/GenBank/DDBJ databases">
        <authorList>
            <person name="Sun Q."/>
            <person name="Ohkuma M."/>
        </authorList>
    </citation>
    <scope>NUCLEOTIDE SEQUENCE</scope>
    <source>
        <strain evidence="2">JCM 13064</strain>
    </source>
</reference>
<protein>
    <submittedName>
        <fullName evidence="2">Uncharacterized protein</fullName>
    </submittedName>
</protein>
<accession>A0A917R138</accession>
<name>A0A917R138_9ACTN</name>
<dbReference type="RefSeq" id="WP_189163204.1">
    <property type="nucleotide sequence ID" value="NZ_BMNT01000012.1"/>
</dbReference>
<dbReference type="Proteomes" id="UP000645217">
    <property type="component" value="Unassembled WGS sequence"/>
</dbReference>
<evidence type="ECO:0000313" key="3">
    <source>
        <dbReference type="Proteomes" id="UP000645217"/>
    </source>
</evidence>
<proteinExistence type="predicted"/>
<evidence type="ECO:0000256" key="1">
    <source>
        <dbReference type="SAM" id="MobiDB-lite"/>
    </source>
</evidence>
<evidence type="ECO:0000313" key="2">
    <source>
        <dbReference type="EMBL" id="GGK81859.1"/>
    </source>
</evidence>
<feature type="region of interest" description="Disordered" evidence="1">
    <location>
        <begin position="110"/>
        <end position="173"/>
    </location>
</feature>
<sequence length="173" mass="18023">MGQRTTSRRAAALRKAREAKAARDAERLLRERRVEAALADFFESASLAERIRHDAGRRAERILAEAEREARNADAAAGAAIGSLRELGQTNAEIAELCGLSVPVVRAMANSAPDKAPDDRVDEVPSVPAQEHDGGSAGSGPGARAAPLVTTPARFSTGLAPEDGIGAPGVQLP</sequence>